<protein>
    <submittedName>
        <fullName evidence="2">Uncharacterized protein</fullName>
    </submittedName>
</protein>
<proteinExistence type="predicted"/>
<sequence>MNLGPKSEHPNSESIYGMAIFPILFGLFASVSPTTSAIGFWLLGLYIFLCSIIALFGKKKELHYYVPPRVIYMIIQIDVAAICIIVLYWRSVSRNLFLLLSLTFLMVIVAYIGSRFSKIINQELRAPKTGIGKGIYAFGSVGAGIAGISGYVIGQGSPSAVIISILYVFMLAIVLMFHAQWLFIKEPYWRPE</sequence>
<dbReference type="Proteomes" id="UP001500866">
    <property type="component" value="Unassembled WGS sequence"/>
</dbReference>
<evidence type="ECO:0000313" key="2">
    <source>
        <dbReference type="EMBL" id="GAA0588632.1"/>
    </source>
</evidence>
<keyword evidence="3" id="KW-1185">Reference proteome</keyword>
<feature type="transmembrane region" description="Helical" evidence="1">
    <location>
        <begin position="134"/>
        <end position="154"/>
    </location>
</feature>
<name>A0ABN1FDJ7_9BACI</name>
<feature type="transmembrane region" description="Helical" evidence="1">
    <location>
        <begin position="15"/>
        <end position="32"/>
    </location>
</feature>
<organism evidence="2 3">
    <name type="scientific">Virgibacillus siamensis</name>
    <dbReference type="NCBI Taxonomy" id="480071"/>
    <lineage>
        <taxon>Bacteria</taxon>
        <taxon>Bacillati</taxon>
        <taxon>Bacillota</taxon>
        <taxon>Bacilli</taxon>
        <taxon>Bacillales</taxon>
        <taxon>Bacillaceae</taxon>
        <taxon>Virgibacillus</taxon>
    </lineage>
</organism>
<feature type="transmembrane region" description="Helical" evidence="1">
    <location>
        <begin position="38"/>
        <end position="57"/>
    </location>
</feature>
<accession>A0ABN1FDJ7</accession>
<dbReference type="EMBL" id="BAAADS010000001">
    <property type="protein sequence ID" value="GAA0588632.1"/>
    <property type="molecule type" value="Genomic_DNA"/>
</dbReference>
<comment type="caution">
    <text evidence="2">The sequence shown here is derived from an EMBL/GenBank/DDBJ whole genome shotgun (WGS) entry which is preliminary data.</text>
</comment>
<reference evidence="2 3" key="1">
    <citation type="journal article" date="2019" name="Int. J. Syst. Evol. Microbiol.">
        <title>The Global Catalogue of Microorganisms (GCM) 10K type strain sequencing project: providing services to taxonomists for standard genome sequencing and annotation.</title>
        <authorList>
            <consortium name="The Broad Institute Genomics Platform"/>
            <consortium name="The Broad Institute Genome Sequencing Center for Infectious Disease"/>
            <person name="Wu L."/>
            <person name="Ma J."/>
        </authorList>
    </citation>
    <scope>NUCLEOTIDE SEQUENCE [LARGE SCALE GENOMIC DNA]</scope>
    <source>
        <strain evidence="2 3">JCM 15395</strain>
    </source>
</reference>
<keyword evidence="1" id="KW-0472">Membrane</keyword>
<evidence type="ECO:0000256" key="1">
    <source>
        <dbReference type="SAM" id="Phobius"/>
    </source>
</evidence>
<feature type="transmembrane region" description="Helical" evidence="1">
    <location>
        <begin position="69"/>
        <end position="89"/>
    </location>
</feature>
<feature type="transmembrane region" description="Helical" evidence="1">
    <location>
        <begin position="160"/>
        <end position="184"/>
    </location>
</feature>
<feature type="transmembrane region" description="Helical" evidence="1">
    <location>
        <begin position="95"/>
        <end position="113"/>
    </location>
</feature>
<keyword evidence="1" id="KW-1133">Transmembrane helix</keyword>
<gene>
    <name evidence="2" type="ORF">GCM10009001_00630</name>
</gene>
<keyword evidence="1" id="KW-0812">Transmembrane</keyword>
<dbReference type="RefSeq" id="WP_343809205.1">
    <property type="nucleotide sequence ID" value="NZ_BAAADS010000001.1"/>
</dbReference>
<evidence type="ECO:0000313" key="3">
    <source>
        <dbReference type="Proteomes" id="UP001500866"/>
    </source>
</evidence>